<proteinExistence type="predicted"/>
<organism evidence="1 2">
    <name type="scientific">Lysinibacillus fusiformis</name>
    <dbReference type="NCBI Taxonomy" id="28031"/>
    <lineage>
        <taxon>Bacteria</taxon>
        <taxon>Bacillati</taxon>
        <taxon>Bacillota</taxon>
        <taxon>Bacilli</taxon>
        <taxon>Bacillales</taxon>
        <taxon>Bacillaceae</taxon>
        <taxon>Lysinibacillus</taxon>
    </lineage>
</organism>
<dbReference type="OrthoDB" id="2736490at2"/>
<gene>
    <name evidence="1" type="ORF">BG258_16225</name>
</gene>
<comment type="caution">
    <text evidence="1">The sequence shown here is derived from an EMBL/GenBank/DDBJ whole genome shotgun (WGS) entry which is preliminary data.</text>
</comment>
<name>A0A1E4RA48_9BACI</name>
<dbReference type="EMBL" id="MECQ01000001">
    <property type="protein sequence ID" value="ODV57347.1"/>
    <property type="molecule type" value="Genomic_DNA"/>
</dbReference>
<evidence type="ECO:0000313" key="1">
    <source>
        <dbReference type="EMBL" id="ODV57347.1"/>
    </source>
</evidence>
<dbReference type="AlphaFoldDB" id="A0A1E4RA48"/>
<accession>A0A1E4RA48</accession>
<reference evidence="1 2" key="1">
    <citation type="submission" date="2016-09" db="EMBL/GenBank/DDBJ databases">
        <title>Draft genome sequence of the soil isolate, Lysinibacillus fusiformis M5, a potential hypoxanthine producer.</title>
        <authorList>
            <person name="Gallegos-Monterrosa R."/>
            <person name="Maroti G."/>
            <person name="Balint B."/>
            <person name="Kovacs A.T."/>
        </authorList>
    </citation>
    <scope>NUCLEOTIDE SEQUENCE [LARGE SCALE GENOMIC DNA]</scope>
    <source>
        <strain evidence="1 2">M5</strain>
    </source>
</reference>
<evidence type="ECO:0000313" key="2">
    <source>
        <dbReference type="Proteomes" id="UP000094784"/>
    </source>
</evidence>
<dbReference type="Proteomes" id="UP000094784">
    <property type="component" value="Unassembled WGS sequence"/>
</dbReference>
<protein>
    <submittedName>
        <fullName evidence="1">Uncharacterized protein</fullName>
    </submittedName>
</protein>
<dbReference type="RefSeq" id="WP_069482246.1">
    <property type="nucleotide sequence ID" value="NZ_JARTJZ010000010.1"/>
</dbReference>
<sequence length="105" mass="12498">MSKTRLFVMFLLFAFVGLLVAGIYSINNVQVESTYLLEEQNIIEKNGQYYLLIDDRELTLSKNLYEKIQLEKYNEYKINYVYNRLINNDGDVVKLKRYGEQPWGK</sequence>